<evidence type="ECO:0000256" key="4">
    <source>
        <dbReference type="ARBA" id="ARBA00023295"/>
    </source>
</evidence>
<dbReference type="Proteomes" id="UP000018372">
    <property type="component" value="Unassembled WGS sequence"/>
</dbReference>
<dbReference type="GO" id="GO:0005975">
    <property type="term" value="P:carbohydrate metabolic process"/>
    <property type="evidence" value="ECO:0007669"/>
    <property type="project" value="InterPro"/>
</dbReference>
<comment type="caution">
    <text evidence="9">The sequence shown here is derived from an EMBL/GenBank/DDBJ whole genome shotgun (WGS) entry which is preliminary data.</text>
</comment>
<evidence type="ECO:0000256" key="7">
    <source>
        <dbReference type="SAM" id="SignalP"/>
    </source>
</evidence>
<sequence>MKKLSFLFISLLTAFAFTGCTDGLDNIEYNPSNGVILSAPVSAAATSSSLTVTSTMNGNVGVVLKKGFCYSANVQNPTIKDYVVDADENFSATITGLMGGTTYYIRAYVYGDSRYVYSETFTVTTGVASLEEYVAPAYVDNYVDIAAWSSRGKWNLANVHDPTVVLAEDGYYYMYQTDASYGNAHLAGGHFHGRRSKDLVNWEYLGGTMKDLPEWVIPKLNEIRAEMGLEATTANSADFGYWAPCVRKVKNGLYRMYYSIVCPGTISGDGTWSERAFIGLMENDNPANNDGWVDKGYVITNASDKGLDFNVAANNYENSYYKWNAIDPSYFIDKDSKHWLIYGSWHSGIALVELDAESGKVKAELPKPWGTTGEEIAAYGKLIATRNMRSRWQASEGPEIIYHDGYYFLFLAYDELSVAYNTRVARAEHIEGPYFSMDGTNVTTNGGDILPVVTHPYKFNGSDGWVGISHCCVFDDGNDNWYFASQGRFPANVGGNASSNSLMMGHVRSIRWTEDGWPVVMPERYGAVPQDKIEESELVGNWEHIDLSYSYGNQKTSTLMTLSANEHSITEGTWKGGTWSYDSENQILTVKPAGAVGAVGEDVKLYLQREVDWEATPRKPTIVFAGYHQSGGTWRTDWGKKVQ</sequence>
<feature type="signal peptide" evidence="7">
    <location>
        <begin position="1"/>
        <end position="18"/>
    </location>
</feature>
<dbReference type="PANTHER" id="PTHR43301:SF3">
    <property type="entry name" value="ARABINAN ENDO-1,5-ALPHA-L-ARABINOSIDASE A-RELATED"/>
    <property type="match status" value="1"/>
</dbReference>
<dbReference type="Pfam" id="PF04616">
    <property type="entry name" value="Glyco_hydro_43"/>
    <property type="match status" value="1"/>
</dbReference>
<accession>R5VKI6</accession>
<dbReference type="GO" id="GO:0004553">
    <property type="term" value="F:hydrolase activity, hydrolyzing O-glycosyl compounds"/>
    <property type="evidence" value="ECO:0007669"/>
    <property type="project" value="InterPro"/>
</dbReference>
<dbReference type="PROSITE" id="PS51257">
    <property type="entry name" value="PROKAR_LIPOPROTEIN"/>
    <property type="match status" value="1"/>
</dbReference>
<comment type="pathway">
    <text evidence="1">Glycan metabolism; L-arabinan degradation.</text>
</comment>
<protein>
    <recommendedName>
        <fullName evidence="8">Extracellular endo-alpha-(1-&gt;5)-L-arabinanase C-terminal domain-containing protein</fullName>
    </recommendedName>
</protein>
<feature type="active site" description="Proton donor" evidence="5">
    <location>
        <position position="396"/>
    </location>
</feature>
<keyword evidence="3" id="KW-0378">Hydrolase</keyword>
<feature type="domain" description="Extracellular endo-alpha-(1-&gt;5)-L-arabinanase C-terminal" evidence="8">
    <location>
        <begin position="522"/>
        <end position="631"/>
    </location>
</feature>
<evidence type="ECO:0000256" key="6">
    <source>
        <dbReference type="PIRSR" id="PIRSR606710-2"/>
    </source>
</evidence>
<organism evidence="9 10">
    <name type="scientific">Phocaeicola plebeius CAG:211</name>
    <dbReference type="NCBI Taxonomy" id="1263052"/>
    <lineage>
        <taxon>Bacteria</taxon>
        <taxon>Pseudomonadati</taxon>
        <taxon>Bacteroidota</taxon>
        <taxon>Bacteroidia</taxon>
        <taxon>Bacteroidales</taxon>
        <taxon>Bacteroidaceae</taxon>
        <taxon>Phocaeicola</taxon>
    </lineage>
</organism>
<evidence type="ECO:0000259" key="8">
    <source>
        <dbReference type="Pfam" id="PF16369"/>
    </source>
</evidence>
<keyword evidence="7" id="KW-0732">Signal</keyword>
<dbReference type="InterPro" id="IPR050727">
    <property type="entry name" value="GH43_arabinanases"/>
</dbReference>
<dbReference type="Pfam" id="PF16369">
    <property type="entry name" value="GH43_C"/>
    <property type="match status" value="1"/>
</dbReference>
<dbReference type="AlphaFoldDB" id="R5VKI6"/>
<dbReference type="InterPro" id="IPR006710">
    <property type="entry name" value="Glyco_hydro_43"/>
</dbReference>
<evidence type="ECO:0000256" key="2">
    <source>
        <dbReference type="ARBA" id="ARBA00009865"/>
    </source>
</evidence>
<proteinExistence type="inferred from homology"/>
<dbReference type="CDD" id="cd08998">
    <property type="entry name" value="GH43_Arb43a-like"/>
    <property type="match status" value="1"/>
</dbReference>
<keyword evidence="4" id="KW-0326">Glycosidase</keyword>
<feature type="chain" id="PRO_5004395417" description="Extracellular endo-alpha-(1-&gt;5)-L-arabinanase C-terminal domain-containing protein" evidence="7">
    <location>
        <begin position="19"/>
        <end position="643"/>
    </location>
</feature>
<evidence type="ECO:0000313" key="9">
    <source>
        <dbReference type="EMBL" id="CCZ88349.1"/>
    </source>
</evidence>
<evidence type="ECO:0000256" key="5">
    <source>
        <dbReference type="PIRSR" id="PIRSR606710-1"/>
    </source>
</evidence>
<feature type="site" description="Important for catalytic activity, responsible for pKa modulation of the active site Glu and correct orientation of both the proton donor and substrate" evidence="6">
    <location>
        <position position="327"/>
    </location>
</feature>
<dbReference type="RefSeq" id="WP_022052970.1">
    <property type="nucleotide sequence ID" value="NZ_HF998080.1"/>
</dbReference>
<dbReference type="InterPro" id="IPR032291">
    <property type="entry name" value="Abn2_C"/>
</dbReference>
<reference evidence="9" key="1">
    <citation type="submission" date="2012-11" db="EMBL/GenBank/DDBJ databases">
        <title>Dependencies among metagenomic species, viruses, plasmids and units of genetic variation.</title>
        <authorList>
            <person name="Nielsen H.B."/>
            <person name="Almeida M."/>
            <person name="Juncker A.S."/>
            <person name="Rasmussen S."/>
            <person name="Li J."/>
            <person name="Sunagawa S."/>
            <person name="Plichta D."/>
            <person name="Gautier L."/>
            <person name="Le Chatelier E."/>
            <person name="Peletier E."/>
            <person name="Bonde I."/>
            <person name="Nielsen T."/>
            <person name="Manichanh C."/>
            <person name="Arumugam M."/>
            <person name="Batto J."/>
            <person name="Santos M.B.Q.D."/>
            <person name="Blom N."/>
            <person name="Borruel N."/>
            <person name="Burgdorf K.S."/>
            <person name="Boumezbeur F."/>
            <person name="Casellas F."/>
            <person name="Dore J."/>
            <person name="Guarner F."/>
            <person name="Hansen T."/>
            <person name="Hildebrand F."/>
            <person name="Kaas R.S."/>
            <person name="Kennedy S."/>
            <person name="Kristiansen K."/>
            <person name="Kultima J.R."/>
            <person name="Leonard P."/>
            <person name="Levenez F."/>
            <person name="Lund O."/>
            <person name="Moumen B."/>
            <person name="Le Paslier D."/>
            <person name="Pons N."/>
            <person name="Pedersen O."/>
            <person name="Prifti E."/>
            <person name="Qin J."/>
            <person name="Raes J."/>
            <person name="Tap J."/>
            <person name="Tims S."/>
            <person name="Ussery D.W."/>
            <person name="Yamada T."/>
            <person name="MetaHit consortium"/>
            <person name="Renault P."/>
            <person name="Sicheritz-Ponten T."/>
            <person name="Bork P."/>
            <person name="Wang J."/>
            <person name="Brunak S."/>
            <person name="Ehrlich S.D."/>
        </authorList>
    </citation>
    <scope>NUCLEOTIDE SEQUENCE [LARGE SCALE GENOMIC DNA]</scope>
</reference>
<dbReference type="Gene3D" id="2.115.10.20">
    <property type="entry name" value="Glycosyl hydrolase domain, family 43"/>
    <property type="match status" value="1"/>
</dbReference>
<comment type="similarity">
    <text evidence="2">Belongs to the glycosyl hydrolase 43 family.</text>
</comment>
<dbReference type="InterPro" id="IPR023296">
    <property type="entry name" value="Glyco_hydro_beta-prop_sf"/>
</dbReference>
<gene>
    <name evidence="9" type="ORF">BN536_00657</name>
</gene>
<evidence type="ECO:0000313" key="10">
    <source>
        <dbReference type="Proteomes" id="UP000018372"/>
    </source>
</evidence>
<name>R5VKI6_9BACT</name>
<evidence type="ECO:0000256" key="1">
    <source>
        <dbReference type="ARBA" id="ARBA00004834"/>
    </source>
</evidence>
<feature type="active site" description="Proton acceptor" evidence="5">
    <location>
        <position position="161"/>
    </location>
</feature>
<dbReference type="SUPFAM" id="SSF75005">
    <property type="entry name" value="Arabinanase/levansucrase/invertase"/>
    <property type="match status" value="2"/>
</dbReference>
<evidence type="ECO:0000256" key="3">
    <source>
        <dbReference type="ARBA" id="ARBA00022801"/>
    </source>
</evidence>
<dbReference type="PANTHER" id="PTHR43301">
    <property type="entry name" value="ARABINAN ENDO-1,5-ALPHA-L-ARABINOSIDASE"/>
    <property type="match status" value="1"/>
</dbReference>
<dbReference type="EMBL" id="CBAT010000232">
    <property type="protein sequence ID" value="CCZ88349.1"/>
    <property type="molecule type" value="Genomic_DNA"/>
</dbReference>